<dbReference type="AlphaFoldDB" id="A0ABD1WW42"/>
<name>A0ABD1WW42_9LAMI</name>
<proteinExistence type="predicted"/>
<reference evidence="2" key="1">
    <citation type="submission" date="2024-07" db="EMBL/GenBank/DDBJ databases">
        <title>Two chromosome-level genome assemblies of Korean endemic species Abeliophyllum distichum and Forsythia ovata (Oleaceae).</title>
        <authorList>
            <person name="Jang H."/>
        </authorList>
    </citation>
    <scope>NUCLEOTIDE SEQUENCE [LARGE SCALE GENOMIC DNA]</scope>
</reference>
<dbReference type="EMBL" id="JBFOLJ010000002">
    <property type="protein sequence ID" value="KAL2552500.1"/>
    <property type="molecule type" value="Genomic_DNA"/>
</dbReference>
<evidence type="ECO:0000313" key="2">
    <source>
        <dbReference type="Proteomes" id="UP001604277"/>
    </source>
</evidence>
<organism evidence="1 2">
    <name type="scientific">Forsythia ovata</name>
    <dbReference type="NCBI Taxonomy" id="205694"/>
    <lineage>
        <taxon>Eukaryota</taxon>
        <taxon>Viridiplantae</taxon>
        <taxon>Streptophyta</taxon>
        <taxon>Embryophyta</taxon>
        <taxon>Tracheophyta</taxon>
        <taxon>Spermatophyta</taxon>
        <taxon>Magnoliopsida</taxon>
        <taxon>eudicotyledons</taxon>
        <taxon>Gunneridae</taxon>
        <taxon>Pentapetalae</taxon>
        <taxon>asterids</taxon>
        <taxon>lamiids</taxon>
        <taxon>Lamiales</taxon>
        <taxon>Oleaceae</taxon>
        <taxon>Forsythieae</taxon>
        <taxon>Forsythia</taxon>
    </lineage>
</organism>
<protein>
    <submittedName>
        <fullName evidence="1">Uncharacterized protein</fullName>
    </submittedName>
</protein>
<keyword evidence="2" id="KW-1185">Reference proteome</keyword>
<evidence type="ECO:0000313" key="1">
    <source>
        <dbReference type="EMBL" id="KAL2552500.1"/>
    </source>
</evidence>
<comment type="caution">
    <text evidence="1">The sequence shown here is derived from an EMBL/GenBank/DDBJ whole genome shotgun (WGS) entry which is preliminary data.</text>
</comment>
<sequence length="118" mass="13484">MDKTMVSMHPNTYICKLSLRPWACEFKDGAWRNNRSESMGLEVNEVVPSENASRGEGLSSFVTPTNWDAFIADYGAFKTNVLEHLSDLREQNKRLLARQTRLSEQIEELDSGSKEEEN</sequence>
<dbReference type="Proteomes" id="UP001604277">
    <property type="component" value="Unassembled WGS sequence"/>
</dbReference>
<accession>A0ABD1WW42</accession>
<gene>
    <name evidence="1" type="ORF">Fot_06119</name>
</gene>